<accession>A0A6A7C7U5</accession>
<dbReference type="AlphaFoldDB" id="A0A6A7C7U5"/>
<dbReference type="CDD" id="cd00052">
    <property type="entry name" value="EH"/>
    <property type="match status" value="1"/>
</dbReference>
<evidence type="ECO:0000313" key="3">
    <source>
        <dbReference type="EMBL" id="KAF2863139.1"/>
    </source>
</evidence>
<dbReference type="InterPro" id="IPR000261">
    <property type="entry name" value="EH_dom"/>
</dbReference>
<gene>
    <name evidence="3" type="ORF">K470DRAFT_255265</name>
</gene>
<dbReference type="Pfam" id="PF12763">
    <property type="entry name" value="EH"/>
    <property type="match status" value="1"/>
</dbReference>
<dbReference type="GO" id="GO:0005886">
    <property type="term" value="C:plasma membrane"/>
    <property type="evidence" value="ECO:0007669"/>
    <property type="project" value="TreeGrafter"/>
</dbReference>
<feature type="compositionally biased region" description="Polar residues" evidence="1">
    <location>
        <begin position="37"/>
        <end position="46"/>
    </location>
</feature>
<feature type="domain" description="EH" evidence="2">
    <location>
        <begin position="163"/>
        <end position="256"/>
    </location>
</feature>
<dbReference type="Gene3D" id="1.10.238.10">
    <property type="entry name" value="EF-hand"/>
    <property type="match status" value="1"/>
</dbReference>
<dbReference type="PANTHER" id="PTHR11216:SF174">
    <property type="entry name" value="GH06923P"/>
    <property type="match status" value="1"/>
</dbReference>
<dbReference type="SMART" id="SM00027">
    <property type="entry name" value="EH"/>
    <property type="match status" value="1"/>
</dbReference>
<reference evidence="3" key="1">
    <citation type="journal article" date="2020" name="Stud. Mycol.">
        <title>101 Dothideomycetes genomes: a test case for predicting lifestyles and emergence of pathogens.</title>
        <authorList>
            <person name="Haridas S."/>
            <person name="Albert R."/>
            <person name="Binder M."/>
            <person name="Bloem J."/>
            <person name="Labutti K."/>
            <person name="Salamov A."/>
            <person name="Andreopoulos B."/>
            <person name="Baker S."/>
            <person name="Barry K."/>
            <person name="Bills G."/>
            <person name="Bluhm B."/>
            <person name="Cannon C."/>
            <person name="Castanera R."/>
            <person name="Culley D."/>
            <person name="Daum C."/>
            <person name="Ezra D."/>
            <person name="Gonzalez J."/>
            <person name="Henrissat B."/>
            <person name="Kuo A."/>
            <person name="Liang C."/>
            <person name="Lipzen A."/>
            <person name="Lutzoni F."/>
            <person name="Magnuson J."/>
            <person name="Mondo S."/>
            <person name="Nolan M."/>
            <person name="Ohm R."/>
            <person name="Pangilinan J."/>
            <person name="Park H.-J."/>
            <person name="Ramirez L."/>
            <person name="Alfaro M."/>
            <person name="Sun H."/>
            <person name="Tritt A."/>
            <person name="Yoshinaga Y."/>
            <person name="Zwiers L.-H."/>
            <person name="Turgeon B."/>
            <person name="Goodwin S."/>
            <person name="Spatafora J."/>
            <person name="Crous P."/>
            <person name="Grigoriev I."/>
        </authorList>
    </citation>
    <scope>NUCLEOTIDE SEQUENCE</scope>
    <source>
        <strain evidence="3">CBS 480.64</strain>
    </source>
</reference>
<organism evidence="3 4">
    <name type="scientific">Piedraia hortae CBS 480.64</name>
    <dbReference type="NCBI Taxonomy" id="1314780"/>
    <lineage>
        <taxon>Eukaryota</taxon>
        <taxon>Fungi</taxon>
        <taxon>Dikarya</taxon>
        <taxon>Ascomycota</taxon>
        <taxon>Pezizomycotina</taxon>
        <taxon>Dothideomycetes</taxon>
        <taxon>Dothideomycetidae</taxon>
        <taxon>Capnodiales</taxon>
        <taxon>Piedraiaceae</taxon>
        <taxon>Piedraia</taxon>
    </lineage>
</organism>
<dbReference type="InterPro" id="IPR011992">
    <property type="entry name" value="EF-hand-dom_pair"/>
</dbReference>
<evidence type="ECO:0000256" key="1">
    <source>
        <dbReference type="SAM" id="MobiDB-lite"/>
    </source>
</evidence>
<feature type="region of interest" description="Disordered" evidence="1">
    <location>
        <begin position="1"/>
        <end position="159"/>
    </location>
</feature>
<feature type="compositionally biased region" description="Low complexity" evidence="1">
    <location>
        <begin position="116"/>
        <end position="134"/>
    </location>
</feature>
<feature type="compositionally biased region" description="Basic residues" evidence="1">
    <location>
        <begin position="104"/>
        <end position="115"/>
    </location>
</feature>
<proteinExistence type="predicted"/>
<evidence type="ECO:0000259" key="2">
    <source>
        <dbReference type="PROSITE" id="PS50031"/>
    </source>
</evidence>
<dbReference type="OrthoDB" id="10045710at2759"/>
<dbReference type="GO" id="GO:0005737">
    <property type="term" value="C:cytoplasm"/>
    <property type="evidence" value="ECO:0007669"/>
    <property type="project" value="TreeGrafter"/>
</dbReference>
<dbReference type="PRINTS" id="PR01217">
    <property type="entry name" value="PRICHEXTENSN"/>
</dbReference>
<protein>
    <recommendedName>
        <fullName evidence="2">EH domain-containing protein</fullName>
    </recommendedName>
</protein>
<keyword evidence="4" id="KW-1185">Reference proteome</keyword>
<feature type="compositionally biased region" description="Basic and acidic residues" evidence="1">
    <location>
        <begin position="148"/>
        <end position="159"/>
    </location>
</feature>
<dbReference type="SUPFAM" id="SSF47473">
    <property type="entry name" value="EF-hand"/>
    <property type="match status" value="1"/>
</dbReference>
<dbReference type="PANTHER" id="PTHR11216">
    <property type="entry name" value="EH DOMAIN"/>
    <property type="match status" value="1"/>
</dbReference>
<dbReference type="PROSITE" id="PS50031">
    <property type="entry name" value="EH"/>
    <property type="match status" value="1"/>
</dbReference>
<evidence type="ECO:0000313" key="4">
    <source>
        <dbReference type="Proteomes" id="UP000799421"/>
    </source>
</evidence>
<sequence length="275" mass="31203">MQPATTNRSHKPPIAPKPKTLKPLQDYTPIPKPNDLPTRSRSNPSKLTKEPTSRSGNLSIPAQYKQLQPRLTPLHTGTDLADAIVASTLASQPKPKPPVPTPRRQAKAKKPHIRPTLRPTLRPTSPSSSSSPSPQRKPHIRRHPHKHHEGDRKRWRDSVTERERRRYEGVWAANKGLFCILSPHEPPSSQSLLAEQVCNLVVRDIWTRSRLSRGILEQVWGLVDRKRVGRLDREEFVVGMWLIDQRLRGRKLPVSVGESVWVSVRGVFGVKVRRG</sequence>
<feature type="compositionally biased region" description="Basic residues" evidence="1">
    <location>
        <begin position="136"/>
        <end position="147"/>
    </location>
</feature>
<dbReference type="Proteomes" id="UP000799421">
    <property type="component" value="Unassembled WGS sequence"/>
</dbReference>
<dbReference type="EMBL" id="MU005962">
    <property type="protein sequence ID" value="KAF2863139.1"/>
    <property type="molecule type" value="Genomic_DNA"/>
</dbReference>
<name>A0A6A7C7U5_9PEZI</name>